<keyword evidence="12" id="KW-0472">Membrane</keyword>
<dbReference type="InterPro" id="IPR001356">
    <property type="entry name" value="HD"/>
</dbReference>
<keyword evidence="12" id="KW-0812">Transmembrane</keyword>
<dbReference type="PROSITE" id="PS50071">
    <property type="entry name" value="HOMEOBOX_2"/>
    <property type="match status" value="1"/>
</dbReference>
<comment type="caution">
    <text evidence="15">The sequence shown here is derived from an EMBL/GenBank/DDBJ whole genome shotgun (WGS) entry which is preliminary data.</text>
</comment>
<name>A0A226D6H1_FOLCA</name>
<keyword evidence="5 10" id="KW-0440">LIM domain</keyword>
<sequence>MGETNVKMEEGEIYDYARFSAYLLVIVVHVVLLLAIWGYQIYEDVEDAPILESCSQESGFPAVKNLPGMRISRGDRKNEDDAFVSKCAKCTSWISCTDWARRVRDPTSLTEQAYHMACFCCEACKQIVSTGEEFGFHKSKLLCKTHFEAATQALGEYQGGQQLTILQANFLLDSNPDDQDLERISKIAGISKLKTHVWFQDSRTRQKI</sequence>
<dbReference type="Gene3D" id="1.10.10.60">
    <property type="entry name" value="Homeodomain-like"/>
    <property type="match status" value="1"/>
</dbReference>
<keyword evidence="4 10" id="KW-0862">Zinc</keyword>
<dbReference type="PANTHER" id="PTHR24208:SF127">
    <property type="entry name" value="LIM_HOMEOBOX PROTEIN AWH"/>
    <property type="match status" value="1"/>
</dbReference>
<organism evidence="15 16">
    <name type="scientific">Folsomia candida</name>
    <name type="common">Springtail</name>
    <dbReference type="NCBI Taxonomy" id="158441"/>
    <lineage>
        <taxon>Eukaryota</taxon>
        <taxon>Metazoa</taxon>
        <taxon>Ecdysozoa</taxon>
        <taxon>Arthropoda</taxon>
        <taxon>Hexapoda</taxon>
        <taxon>Collembola</taxon>
        <taxon>Entomobryomorpha</taxon>
        <taxon>Isotomoidea</taxon>
        <taxon>Isotomidae</taxon>
        <taxon>Proisotominae</taxon>
        <taxon>Folsomia</taxon>
    </lineage>
</organism>
<dbReference type="Pfam" id="PF00046">
    <property type="entry name" value="Homeodomain"/>
    <property type="match status" value="1"/>
</dbReference>
<keyword evidence="2 10" id="KW-0479">Metal-binding</keyword>
<dbReference type="GO" id="GO:0030182">
    <property type="term" value="P:neuron differentiation"/>
    <property type="evidence" value="ECO:0007669"/>
    <property type="project" value="TreeGrafter"/>
</dbReference>
<dbReference type="Proteomes" id="UP000198287">
    <property type="component" value="Unassembled WGS sequence"/>
</dbReference>
<feature type="domain" description="LIM zinc-binding" evidence="13">
    <location>
        <begin position="85"/>
        <end position="153"/>
    </location>
</feature>
<dbReference type="SUPFAM" id="SSF46689">
    <property type="entry name" value="Homeodomain-like"/>
    <property type="match status" value="1"/>
</dbReference>
<comment type="subcellular location">
    <subcellularLocation>
        <location evidence="1 9 11">Nucleus</location>
    </subcellularLocation>
</comment>
<dbReference type="CDD" id="cd00086">
    <property type="entry name" value="homeodomain"/>
    <property type="match status" value="1"/>
</dbReference>
<keyword evidence="3" id="KW-0677">Repeat</keyword>
<evidence type="ECO:0000256" key="5">
    <source>
        <dbReference type="ARBA" id="ARBA00023038"/>
    </source>
</evidence>
<keyword evidence="6 9" id="KW-0238">DNA-binding</keyword>
<feature type="domain" description="Homeobox" evidence="14">
    <location>
        <begin position="161"/>
        <end position="208"/>
    </location>
</feature>
<dbReference type="InterPro" id="IPR009057">
    <property type="entry name" value="Homeodomain-like_sf"/>
</dbReference>
<dbReference type="GO" id="GO:0046872">
    <property type="term" value="F:metal ion binding"/>
    <property type="evidence" value="ECO:0007669"/>
    <property type="project" value="UniProtKB-KW"/>
</dbReference>
<dbReference type="PANTHER" id="PTHR24208">
    <property type="entry name" value="LIM/HOMEOBOX PROTEIN LHX"/>
    <property type="match status" value="1"/>
</dbReference>
<evidence type="ECO:0000256" key="6">
    <source>
        <dbReference type="ARBA" id="ARBA00023125"/>
    </source>
</evidence>
<dbReference type="PROSITE" id="PS50023">
    <property type="entry name" value="LIM_DOMAIN_2"/>
    <property type="match status" value="1"/>
</dbReference>
<dbReference type="Gene3D" id="2.10.110.10">
    <property type="entry name" value="Cysteine Rich Protein"/>
    <property type="match status" value="1"/>
</dbReference>
<evidence type="ECO:0000256" key="10">
    <source>
        <dbReference type="PROSITE-ProRule" id="PRU00125"/>
    </source>
</evidence>
<dbReference type="InterPro" id="IPR050453">
    <property type="entry name" value="LIM_Homeobox_TF"/>
</dbReference>
<evidence type="ECO:0000256" key="12">
    <source>
        <dbReference type="SAM" id="Phobius"/>
    </source>
</evidence>
<protein>
    <submittedName>
        <fullName evidence="15">LIM/homeobox protein Awh</fullName>
    </submittedName>
</protein>
<reference evidence="15 16" key="1">
    <citation type="submission" date="2015-12" db="EMBL/GenBank/DDBJ databases">
        <title>The genome of Folsomia candida.</title>
        <authorList>
            <person name="Faddeeva A."/>
            <person name="Derks M.F."/>
            <person name="Anvar Y."/>
            <person name="Smit S."/>
            <person name="Van Straalen N."/>
            <person name="Roelofs D."/>
        </authorList>
    </citation>
    <scope>NUCLEOTIDE SEQUENCE [LARGE SCALE GENOMIC DNA]</scope>
    <source>
        <strain evidence="15 16">VU population</strain>
        <tissue evidence="15">Whole body</tissue>
    </source>
</reference>
<dbReference type="EMBL" id="LNIX01000032">
    <property type="protein sequence ID" value="OXA40710.1"/>
    <property type="molecule type" value="Genomic_DNA"/>
</dbReference>
<evidence type="ECO:0000256" key="2">
    <source>
        <dbReference type="ARBA" id="ARBA00022723"/>
    </source>
</evidence>
<dbReference type="GO" id="GO:0005634">
    <property type="term" value="C:nucleus"/>
    <property type="evidence" value="ECO:0007669"/>
    <property type="project" value="UniProtKB-SubCell"/>
</dbReference>
<keyword evidence="16" id="KW-1185">Reference proteome</keyword>
<dbReference type="SMART" id="SM00132">
    <property type="entry name" value="LIM"/>
    <property type="match status" value="1"/>
</dbReference>
<evidence type="ECO:0000256" key="11">
    <source>
        <dbReference type="RuleBase" id="RU000682"/>
    </source>
</evidence>
<dbReference type="InterPro" id="IPR001781">
    <property type="entry name" value="Znf_LIM"/>
</dbReference>
<keyword evidence="12" id="KW-1133">Transmembrane helix</keyword>
<dbReference type="GO" id="GO:0000977">
    <property type="term" value="F:RNA polymerase II transcription regulatory region sequence-specific DNA binding"/>
    <property type="evidence" value="ECO:0007669"/>
    <property type="project" value="TreeGrafter"/>
</dbReference>
<evidence type="ECO:0000313" key="15">
    <source>
        <dbReference type="EMBL" id="OXA40710.1"/>
    </source>
</evidence>
<proteinExistence type="predicted"/>
<dbReference type="AlphaFoldDB" id="A0A226D6H1"/>
<dbReference type="OrthoDB" id="10068367at2759"/>
<evidence type="ECO:0000256" key="7">
    <source>
        <dbReference type="ARBA" id="ARBA00023155"/>
    </source>
</evidence>
<dbReference type="GO" id="GO:0000981">
    <property type="term" value="F:DNA-binding transcription factor activity, RNA polymerase II-specific"/>
    <property type="evidence" value="ECO:0007669"/>
    <property type="project" value="TreeGrafter"/>
</dbReference>
<keyword evidence="8 9" id="KW-0539">Nucleus</keyword>
<gene>
    <name evidence="15" type="ORF">Fcan01_24410</name>
</gene>
<keyword evidence="7 9" id="KW-0371">Homeobox</keyword>
<feature type="transmembrane region" description="Helical" evidence="12">
    <location>
        <begin position="21"/>
        <end position="42"/>
    </location>
</feature>
<evidence type="ECO:0000256" key="9">
    <source>
        <dbReference type="PROSITE-ProRule" id="PRU00108"/>
    </source>
</evidence>
<evidence type="ECO:0000259" key="14">
    <source>
        <dbReference type="PROSITE" id="PS50071"/>
    </source>
</evidence>
<evidence type="ECO:0000256" key="4">
    <source>
        <dbReference type="ARBA" id="ARBA00022833"/>
    </source>
</evidence>
<evidence type="ECO:0000256" key="8">
    <source>
        <dbReference type="ARBA" id="ARBA00023242"/>
    </source>
</evidence>
<dbReference type="Pfam" id="PF00412">
    <property type="entry name" value="LIM"/>
    <property type="match status" value="1"/>
</dbReference>
<accession>A0A226D6H1</accession>
<evidence type="ECO:0000259" key="13">
    <source>
        <dbReference type="PROSITE" id="PS50023"/>
    </source>
</evidence>
<evidence type="ECO:0000256" key="3">
    <source>
        <dbReference type="ARBA" id="ARBA00022737"/>
    </source>
</evidence>
<evidence type="ECO:0000256" key="1">
    <source>
        <dbReference type="ARBA" id="ARBA00004123"/>
    </source>
</evidence>
<evidence type="ECO:0000313" key="16">
    <source>
        <dbReference type="Proteomes" id="UP000198287"/>
    </source>
</evidence>